<accession>A0AAN9R9P9</accession>
<dbReference type="EMBL" id="JAYMYQ010000001">
    <property type="protein sequence ID" value="KAK7363004.1"/>
    <property type="molecule type" value="Genomic_DNA"/>
</dbReference>
<dbReference type="GO" id="GO:0008270">
    <property type="term" value="F:zinc ion binding"/>
    <property type="evidence" value="ECO:0007669"/>
    <property type="project" value="UniProtKB-KW"/>
</dbReference>
<reference evidence="3 4" key="1">
    <citation type="submission" date="2024-01" db="EMBL/GenBank/DDBJ databases">
        <title>The genomes of 5 underutilized Papilionoideae crops provide insights into root nodulation and disease resistanc.</title>
        <authorList>
            <person name="Jiang F."/>
        </authorList>
    </citation>
    <scope>NUCLEOTIDE SEQUENCE [LARGE SCALE GENOMIC DNA]</scope>
    <source>
        <strain evidence="3">LVBAO_FW01</strain>
        <tissue evidence="3">Leaves</tissue>
    </source>
</reference>
<proteinExistence type="predicted"/>
<organism evidence="3 4">
    <name type="scientific">Canavalia gladiata</name>
    <name type="common">Sword bean</name>
    <name type="synonym">Dolichos gladiatus</name>
    <dbReference type="NCBI Taxonomy" id="3824"/>
    <lineage>
        <taxon>Eukaryota</taxon>
        <taxon>Viridiplantae</taxon>
        <taxon>Streptophyta</taxon>
        <taxon>Embryophyta</taxon>
        <taxon>Tracheophyta</taxon>
        <taxon>Spermatophyta</taxon>
        <taxon>Magnoliopsida</taxon>
        <taxon>eudicotyledons</taxon>
        <taxon>Gunneridae</taxon>
        <taxon>Pentapetalae</taxon>
        <taxon>rosids</taxon>
        <taxon>fabids</taxon>
        <taxon>Fabales</taxon>
        <taxon>Fabaceae</taxon>
        <taxon>Papilionoideae</taxon>
        <taxon>50 kb inversion clade</taxon>
        <taxon>NPAAA clade</taxon>
        <taxon>indigoferoid/millettioid clade</taxon>
        <taxon>Phaseoleae</taxon>
        <taxon>Canavalia</taxon>
    </lineage>
</organism>
<keyword evidence="1" id="KW-0479">Metal-binding</keyword>
<evidence type="ECO:0000256" key="1">
    <source>
        <dbReference type="PROSITE-ProRule" id="PRU00047"/>
    </source>
</evidence>
<dbReference type="InterPro" id="IPR001878">
    <property type="entry name" value="Znf_CCHC"/>
</dbReference>
<dbReference type="SUPFAM" id="SSF57756">
    <property type="entry name" value="Retrovirus zinc finger-like domains"/>
    <property type="match status" value="1"/>
</dbReference>
<dbReference type="GO" id="GO:0003676">
    <property type="term" value="F:nucleic acid binding"/>
    <property type="evidence" value="ECO:0007669"/>
    <property type="project" value="InterPro"/>
</dbReference>
<feature type="domain" description="CCHC-type" evidence="2">
    <location>
        <begin position="117"/>
        <end position="133"/>
    </location>
</feature>
<comment type="caution">
    <text evidence="3">The sequence shown here is derived from an EMBL/GenBank/DDBJ whole genome shotgun (WGS) entry which is preliminary data.</text>
</comment>
<keyword evidence="4" id="KW-1185">Reference proteome</keyword>
<name>A0AAN9R9P9_CANGL</name>
<dbReference type="PROSITE" id="PS50158">
    <property type="entry name" value="ZF_CCHC"/>
    <property type="match status" value="1"/>
</dbReference>
<dbReference type="AlphaFoldDB" id="A0AAN9R9P9"/>
<evidence type="ECO:0000313" key="4">
    <source>
        <dbReference type="Proteomes" id="UP001367508"/>
    </source>
</evidence>
<keyword evidence="1" id="KW-0863">Zinc-finger</keyword>
<dbReference type="InterPro" id="IPR036875">
    <property type="entry name" value="Znf_CCHC_sf"/>
</dbReference>
<protein>
    <recommendedName>
        <fullName evidence="2">CCHC-type domain-containing protein</fullName>
    </recommendedName>
</protein>
<evidence type="ECO:0000259" key="2">
    <source>
        <dbReference type="PROSITE" id="PS50158"/>
    </source>
</evidence>
<sequence>MDTIPSSLICKRWTKFAKVDCLSIICTNDVDVDKQKAMMLRQEALSGFCNRLVKLVGSDGNKFLEACADITRIISKFEKQNCVNRKEGNQCSIIGDPILVKTKGAPRKKNKYGKRKRCGNCKKTGHTIRKCPRFVYEDILKPVAEELSSSGDDDSVLNVAKKGKNLMTGMDNNFQYGVYDKNEPGLILIQCSVKTVNGNGANCVRGNVKVDDVDGAVLPNGAVFPSGRAQLNTTFTSLLQNLHELGNNVGLPIMMHSKGIFRFAMNSMEYWFQWSTGNHCPFPNDQACSSGFLSL</sequence>
<gene>
    <name evidence="3" type="ORF">VNO77_05129</name>
</gene>
<keyword evidence="1" id="KW-0862">Zinc</keyword>
<evidence type="ECO:0000313" key="3">
    <source>
        <dbReference type="EMBL" id="KAK7363004.1"/>
    </source>
</evidence>
<dbReference type="Proteomes" id="UP001367508">
    <property type="component" value="Unassembled WGS sequence"/>
</dbReference>